<protein>
    <submittedName>
        <fullName evidence="1">Uncharacterized protein</fullName>
    </submittedName>
</protein>
<evidence type="ECO:0000313" key="1">
    <source>
        <dbReference type="EMBL" id="XCI77568.1"/>
    </source>
</evidence>
<gene>
    <name evidence="1" type="ORF">LDCGVIBL_CDS0210</name>
</gene>
<organism evidence="1">
    <name type="scientific">Rhizobium phage LG08</name>
    <dbReference type="NCBI Taxonomy" id="3129229"/>
    <lineage>
        <taxon>Viruses</taxon>
        <taxon>Duplodnaviria</taxon>
        <taxon>Heunggongvirae</taxon>
        <taxon>Uroviricota</taxon>
        <taxon>Caudoviricetes</taxon>
    </lineage>
</organism>
<proteinExistence type="predicted"/>
<sequence>MTSCKGLSQPVLLHPPDRGRDSVWEGAIAIIQRFQASSKYVKCNLGNYFTSG</sequence>
<accession>A0AAU8HYA5</accession>
<dbReference type="EMBL" id="PP429226">
    <property type="protein sequence ID" value="XCI77568.1"/>
    <property type="molecule type" value="Genomic_DNA"/>
</dbReference>
<reference evidence="1" key="1">
    <citation type="submission" date="2024-03" db="EMBL/GenBank/DDBJ databases">
        <authorList>
            <person name="Chantapakul B."/>
            <person name="Wang S."/>
        </authorList>
    </citation>
    <scope>NUCLEOTIDE SEQUENCE</scope>
</reference>
<name>A0AAU8HYA5_9CAUD</name>